<dbReference type="InterPro" id="IPR016181">
    <property type="entry name" value="Acyl_CoA_acyltransferase"/>
</dbReference>
<dbReference type="RefSeq" id="WP_237056352.1">
    <property type="nucleotide sequence ID" value="NZ_JAKJPO010000015.1"/>
</dbReference>
<reference evidence="2 3" key="3">
    <citation type="submission" date="2022-01" db="EMBL/GenBank/DDBJ databases">
        <authorList>
            <person name="Zhou L.Y."/>
        </authorList>
    </citation>
    <scope>NUCLEOTIDE SEQUENCE [LARGE SCALE GENOMIC DNA]</scope>
    <source>
        <strain evidence="2 3">TLK-CK17</strain>
    </source>
</reference>
<name>A0ABS9HWW4_9GAMM</name>
<keyword evidence="3" id="KW-1185">Reference proteome</keyword>
<evidence type="ECO:0000313" key="2">
    <source>
        <dbReference type="EMBL" id="MCF7223371.1"/>
    </source>
</evidence>
<dbReference type="PANTHER" id="PTHR43441">
    <property type="entry name" value="RIBOSOMAL-PROTEIN-SERINE ACETYLTRANSFERASE"/>
    <property type="match status" value="1"/>
</dbReference>
<protein>
    <submittedName>
        <fullName evidence="2">GNAT family N-acetyltransferase</fullName>
    </submittedName>
</protein>
<organism evidence="2 3">
    <name type="scientific">Marilutibacter chinensis</name>
    <dbReference type="NCBI Taxonomy" id="2912247"/>
    <lineage>
        <taxon>Bacteria</taxon>
        <taxon>Pseudomonadati</taxon>
        <taxon>Pseudomonadota</taxon>
        <taxon>Gammaproteobacteria</taxon>
        <taxon>Lysobacterales</taxon>
        <taxon>Lysobacteraceae</taxon>
        <taxon>Marilutibacter</taxon>
    </lineage>
</organism>
<evidence type="ECO:0000313" key="3">
    <source>
        <dbReference type="Proteomes" id="UP001430796"/>
    </source>
</evidence>
<feature type="domain" description="N-acetyltransferase" evidence="1">
    <location>
        <begin position="17"/>
        <end position="182"/>
    </location>
</feature>
<dbReference type="Pfam" id="PF13302">
    <property type="entry name" value="Acetyltransf_3"/>
    <property type="match status" value="1"/>
</dbReference>
<dbReference type="PANTHER" id="PTHR43441:SF11">
    <property type="entry name" value="RIBOSOMAL-PROTEIN-SERINE ACETYLTRANSFERASE"/>
    <property type="match status" value="1"/>
</dbReference>
<dbReference type="InterPro" id="IPR000182">
    <property type="entry name" value="GNAT_dom"/>
</dbReference>
<dbReference type="PROSITE" id="PS51186">
    <property type="entry name" value="GNAT"/>
    <property type="match status" value="1"/>
</dbReference>
<evidence type="ECO:0000259" key="1">
    <source>
        <dbReference type="PROSITE" id="PS51186"/>
    </source>
</evidence>
<sequence>METAIPYRPPVIAGARIRLRPYREDDLPAFFAVHADPEVMRYGSHPPWTRIEQAYPKFHSSLHDNAPDRQLCWVIAAADDRLIGGVALFRINAAQRLAEFGYALERASWGQGFAREAAALALGHAFDGLDLRRIEADIDPRNLASCRLAERLGFVREGLLRERWQVNGEISDTALYGLLARDWNAAGPRHRRRSGVSRDEAFP</sequence>
<dbReference type="Proteomes" id="UP001430796">
    <property type="component" value="Unassembled WGS sequence"/>
</dbReference>
<comment type="caution">
    <text evidence="2">The sequence shown here is derived from an EMBL/GenBank/DDBJ whole genome shotgun (WGS) entry which is preliminary data.</text>
</comment>
<dbReference type="EMBL" id="JAKJPO010000015">
    <property type="protein sequence ID" value="MCF7223371.1"/>
    <property type="molecule type" value="Genomic_DNA"/>
</dbReference>
<reference evidence="2 3" key="2">
    <citation type="submission" date="2022-01" db="EMBL/GenBank/DDBJ databases">
        <title>Lysobacter chinensis sp. nov., a bacterium isolated from cow dung compost.</title>
        <authorList>
            <person name="Liu Y."/>
        </authorList>
    </citation>
    <scope>NUCLEOTIDE SEQUENCE [LARGE SCALE GENOMIC DNA]</scope>
    <source>
        <strain evidence="2 3">TLK-CK17</strain>
    </source>
</reference>
<dbReference type="Gene3D" id="3.40.630.30">
    <property type="match status" value="1"/>
</dbReference>
<proteinExistence type="predicted"/>
<reference evidence="3" key="1">
    <citation type="submission" date="2022-01" db="EMBL/GenBank/DDBJ databases">
        <title>Lysobacter chinensis sp. nov., a bacterium isolated from cow dung compost.</title>
        <authorList>
            <person name="Zhou L.Y."/>
        </authorList>
    </citation>
    <scope>NUCLEOTIDE SEQUENCE [LARGE SCALE GENOMIC DNA]</scope>
    <source>
        <strain evidence="3">TLK-CK17</strain>
    </source>
</reference>
<accession>A0ABS9HWW4</accession>
<dbReference type="InterPro" id="IPR051908">
    <property type="entry name" value="Ribosomal_N-acetyltransferase"/>
</dbReference>
<dbReference type="SUPFAM" id="SSF55729">
    <property type="entry name" value="Acyl-CoA N-acyltransferases (Nat)"/>
    <property type="match status" value="1"/>
</dbReference>
<gene>
    <name evidence="2" type="ORF">L3V18_16465</name>
</gene>